<evidence type="ECO:0000313" key="3">
    <source>
        <dbReference type="Proteomes" id="UP001055115"/>
    </source>
</evidence>
<evidence type="ECO:0000313" key="2">
    <source>
        <dbReference type="EMBL" id="GKT52629.1"/>
    </source>
</evidence>
<dbReference type="GeneID" id="73333612"/>
<organism evidence="2 3">
    <name type="scientific">Colletotrichum spaethianum</name>
    <dbReference type="NCBI Taxonomy" id="700344"/>
    <lineage>
        <taxon>Eukaryota</taxon>
        <taxon>Fungi</taxon>
        <taxon>Dikarya</taxon>
        <taxon>Ascomycota</taxon>
        <taxon>Pezizomycotina</taxon>
        <taxon>Sordariomycetes</taxon>
        <taxon>Hypocreomycetidae</taxon>
        <taxon>Glomerellales</taxon>
        <taxon>Glomerellaceae</taxon>
        <taxon>Colletotrichum</taxon>
        <taxon>Colletotrichum spaethianum species complex</taxon>
    </lineage>
</organism>
<evidence type="ECO:0000256" key="1">
    <source>
        <dbReference type="SAM" id="MobiDB-lite"/>
    </source>
</evidence>
<accession>A0AA37PI59</accession>
<reference evidence="2 3" key="1">
    <citation type="submission" date="2022-03" db="EMBL/GenBank/DDBJ databases">
        <title>Genome data of Colletotrichum spp.</title>
        <authorList>
            <person name="Utami Y.D."/>
            <person name="Hiruma K."/>
        </authorList>
    </citation>
    <scope>NUCLEOTIDE SEQUENCE [LARGE SCALE GENOMIC DNA]</scope>
    <source>
        <strain evidence="2 3">MAFF 239500</strain>
    </source>
</reference>
<dbReference type="Proteomes" id="UP001055115">
    <property type="component" value="Unassembled WGS sequence"/>
</dbReference>
<name>A0AA37PI59_9PEZI</name>
<proteinExistence type="predicted"/>
<dbReference type="AlphaFoldDB" id="A0AA37PI59"/>
<feature type="compositionally biased region" description="Basic and acidic residues" evidence="1">
    <location>
        <begin position="10"/>
        <end position="19"/>
    </location>
</feature>
<gene>
    <name evidence="2" type="ORF">ColSpa_12810</name>
</gene>
<protein>
    <submittedName>
        <fullName evidence="2">Uncharacterized protein</fullName>
    </submittedName>
</protein>
<feature type="region of interest" description="Disordered" evidence="1">
    <location>
        <begin position="1"/>
        <end position="67"/>
    </location>
</feature>
<dbReference type="RefSeq" id="XP_049134979.1">
    <property type="nucleotide sequence ID" value="XM_049279022.1"/>
</dbReference>
<comment type="caution">
    <text evidence="2">The sequence shown here is derived from an EMBL/GenBank/DDBJ whole genome shotgun (WGS) entry which is preliminary data.</text>
</comment>
<keyword evidence="3" id="KW-1185">Reference proteome</keyword>
<dbReference type="EMBL" id="BQXU01000075">
    <property type="protein sequence ID" value="GKT52629.1"/>
    <property type="molecule type" value="Genomic_DNA"/>
</dbReference>
<sequence length="67" mass="7653">MPMRNFTNKSKSEGQKKLEIAAGVPTPKSQASRDFVRSLLPKTQQAPFQPRQMDTRHRRHSIGIDYG</sequence>